<dbReference type="AlphaFoldDB" id="A0AA47MHA7"/>
<gene>
    <name evidence="2" type="ORF">N1851_023049</name>
</gene>
<organism evidence="2 3">
    <name type="scientific">Merluccius polli</name>
    <name type="common">Benguela hake</name>
    <name type="synonym">Merluccius cadenati</name>
    <dbReference type="NCBI Taxonomy" id="89951"/>
    <lineage>
        <taxon>Eukaryota</taxon>
        <taxon>Metazoa</taxon>
        <taxon>Chordata</taxon>
        <taxon>Craniata</taxon>
        <taxon>Vertebrata</taxon>
        <taxon>Euteleostomi</taxon>
        <taxon>Actinopterygii</taxon>
        <taxon>Neopterygii</taxon>
        <taxon>Teleostei</taxon>
        <taxon>Neoteleostei</taxon>
        <taxon>Acanthomorphata</taxon>
        <taxon>Zeiogadaria</taxon>
        <taxon>Gadariae</taxon>
        <taxon>Gadiformes</taxon>
        <taxon>Gadoidei</taxon>
        <taxon>Merlucciidae</taxon>
        <taxon>Merluccius</taxon>
    </lineage>
</organism>
<keyword evidence="3" id="KW-1185">Reference proteome</keyword>
<feature type="compositionally biased region" description="Basic and acidic residues" evidence="1">
    <location>
        <begin position="18"/>
        <end position="27"/>
    </location>
</feature>
<dbReference type="EMBL" id="JAOPHQ010004273">
    <property type="protein sequence ID" value="KAK0140042.1"/>
    <property type="molecule type" value="Genomic_DNA"/>
</dbReference>
<feature type="region of interest" description="Disordered" evidence="1">
    <location>
        <begin position="1"/>
        <end position="62"/>
    </location>
</feature>
<sequence>MMIPIAHTILQQLSNTEGKADERDHSKKSQGNQAFELDDTPENHPRDEELMSDENGIIKEADVERRALEQRRVKREQK</sequence>
<protein>
    <submittedName>
        <fullName evidence="2">Uncharacterized protein</fullName>
    </submittedName>
</protein>
<accession>A0AA47MHA7</accession>
<dbReference type="Proteomes" id="UP001174136">
    <property type="component" value="Unassembled WGS sequence"/>
</dbReference>
<name>A0AA47MHA7_MERPO</name>
<evidence type="ECO:0000313" key="3">
    <source>
        <dbReference type="Proteomes" id="UP001174136"/>
    </source>
</evidence>
<evidence type="ECO:0000313" key="2">
    <source>
        <dbReference type="EMBL" id="KAK0140042.1"/>
    </source>
</evidence>
<evidence type="ECO:0000256" key="1">
    <source>
        <dbReference type="SAM" id="MobiDB-lite"/>
    </source>
</evidence>
<comment type="caution">
    <text evidence="2">The sequence shown here is derived from an EMBL/GenBank/DDBJ whole genome shotgun (WGS) entry which is preliminary data.</text>
</comment>
<proteinExistence type="predicted"/>
<reference evidence="2" key="1">
    <citation type="journal article" date="2023" name="Front. Mar. Sci.">
        <title>A new Merluccius polli reference genome to investigate the effects of global change in West African waters.</title>
        <authorList>
            <person name="Mateo J.L."/>
            <person name="Blanco-Fernandez C."/>
            <person name="Garcia-Vazquez E."/>
            <person name="Machado-Schiaffino G."/>
        </authorList>
    </citation>
    <scope>NUCLEOTIDE SEQUENCE</scope>
    <source>
        <strain evidence="2">C29</strain>
        <tissue evidence="2">Fin</tissue>
    </source>
</reference>